<comment type="similarity">
    <text evidence="5 7 9">Belongs to the PTH family.</text>
</comment>
<dbReference type="CDD" id="cd00462">
    <property type="entry name" value="PTH"/>
    <property type="match status" value="1"/>
</dbReference>
<feature type="site" description="Stabilizes the basic form of H active site to accept a proton" evidence="7">
    <location>
        <position position="96"/>
    </location>
</feature>
<evidence type="ECO:0000256" key="7">
    <source>
        <dbReference type="HAMAP-Rule" id="MF_00083"/>
    </source>
</evidence>
<comment type="function">
    <text evidence="7">Catalyzes the release of premature peptidyl moieties from peptidyl-tRNA molecules trapped in stalled 50S ribosomal subunits, and thus maintains levels of free tRNAs and 50S ribosomes.</text>
</comment>
<dbReference type="EC" id="3.1.1.29" evidence="1 7"/>
<gene>
    <name evidence="7" type="primary">pth</name>
    <name evidence="10" type="ORF">DENIS_3149</name>
</gene>
<comment type="subcellular location">
    <subcellularLocation>
        <location evidence="7">Cytoplasm</location>
    </subcellularLocation>
</comment>
<dbReference type="RefSeq" id="WP_124329376.1">
    <property type="nucleotide sequence ID" value="NZ_BEXT01000001.1"/>
</dbReference>
<dbReference type="GO" id="GO:0072344">
    <property type="term" value="P:rescue of stalled ribosome"/>
    <property type="evidence" value="ECO:0007669"/>
    <property type="project" value="UniProtKB-UniRule"/>
</dbReference>
<keyword evidence="7" id="KW-0963">Cytoplasm</keyword>
<sequence length="194" mass="20902">MPKASDRLIVGLGNPGSTYARTRHNIGFMTIDEIAREFSVTITGNQFGAAVGHGHIGGVRIVLAKPMLFMNRSGPPVLALSEALGTETENMLVIHDDMDLDLGRIKIKEKGGHGGHKGIRSLTDALGTGDFVRLRMGIGRPGIGADVVDHVLGEFTSEESARVTEQITRARDAVVTILCKGTRESMNIFNRKNL</sequence>
<dbReference type="FunFam" id="3.40.50.1470:FF:000001">
    <property type="entry name" value="Peptidyl-tRNA hydrolase"/>
    <property type="match status" value="1"/>
</dbReference>
<evidence type="ECO:0000256" key="2">
    <source>
        <dbReference type="ARBA" id="ARBA00022555"/>
    </source>
</evidence>
<evidence type="ECO:0000256" key="4">
    <source>
        <dbReference type="ARBA" id="ARBA00022884"/>
    </source>
</evidence>
<dbReference type="GO" id="GO:0005737">
    <property type="term" value="C:cytoplasm"/>
    <property type="evidence" value="ECO:0007669"/>
    <property type="project" value="UniProtKB-SubCell"/>
</dbReference>
<dbReference type="PANTHER" id="PTHR17224:SF1">
    <property type="entry name" value="PEPTIDYL-TRNA HYDROLASE"/>
    <property type="match status" value="1"/>
</dbReference>
<dbReference type="AlphaFoldDB" id="A0A401FYY2"/>
<accession>A0A401FYY2</accession>
<dbReference type="HAMAP" id="MF_00083">
    <property type="entry name" value="Pept_tRNA_hydro_bact"/>
    <property type="match status" value="1"/>
</dbReference>
<reference evidence="11" key="1">
    <citation type="submission" date="2017-11" db="EMBL/GenBank/DDBJ databases">
        <authorList>
            <person name="Watanabe M."/>
            <person name="Kojima H."/>
        </authorList>
    </citation>
    <scope>NUCLEOTIDE SEQUENCE [LARGE SCALE GENOMIC DNA]</scope>
    <source>
        <strain evidence="11">Tokyo 01</strain>
    </source>
</reference>
<evidence type="ECO:0000313" key="10">
    <source>
        <dbReference type="EMBL" id="GBC62181.1"/>
    </source>
</evidence>
<feature type="binding site" evidence="7">
    <location>
        <position position="69"/>
    </location>
    <ligand>
        <name>tRNA</name>
        <dbReference type="ChEBI" id="CHEBI:17843"/>
    </ligand>
</feature>
<dbReference type="InterPro" id="IPR001328">
    <property type="entry name" value="Pept_tRNA_hydro"/>
</dbReference>
<comment type="caution">
    <text evidence="10">The sequence shown here is derived from an EMBL/GenBank/DDBJ whole genome shotgun (WGS) entry which is preliminary data.</text>
</comment>
<evidence type="ECO:0000256" key="8">
    <source>
        <dbReference type="RuleBase" id="RU000673"/>
    </source>
</evidence>
<comment type="function">
    <text evidence="7">Hydrolyzes ribosome-free peptidyl-tRNAs (with 1 or more amino acids incorporated), which drop off the ribosome during protein synthesis, or as a result of ribosome stalling.</text>
</comment>
<evidence type="ECO:0000256" key="6">
    <source>
        <dbReference type="ARBA" id="ARBA00050038"/>
    </source>
</evidence>
<dbReference type="Gene3D" id="3.40.50.1470">
    <property type="entry name" value="Peptidyl-tRNA hydrolase"/>
    <property type="match status" value="1"/>
</dbReference>
<keyword evidence="4 7" id="KW-0694">RNA-binding</keyword>
<comment type="subunit">
    <text evidence="7">Monomer.</text>
</comment>
<dbReference type="NCBIfam" id="TIGR00447">
    <property type="entry name" value="pth"/>
    <property type="match status" value="1"/>
</dbReference>
<evidence type="ECO:0000256" key="1">
    <source>
        <dbReference type="ARBA" id="ARBA00013260"/>
    </source>
</evidence>
<dbReference type="GO" id="GO:0004045">
    <property type="term" value="F:peptidyl-tRNA hydrolase activity"/>
    <property type="evidence" value="ECO:0007669"/>
    <property type="project" value="UniProtKB-UniRule"/>
</dbReference>
<reference evidence="11" key="2">
    <citation type="submission" date="2019-01" db="EMBL/GenBank/DDBJ databases">
        <title>Genome sequence of Desulfonema ishimotonii strain Tokyo 01.</title>
        <authorList>
            <person name="Fukui M."/>
        </authorList>
    </citation>
    <scope>NUCLEOTIDE SEQUENCE [LARGE SCALE GENOMIC DNA]</scope>
    <source>
        <strain evidence="11">Tokyo 01</strain>
    </source>
</reference>
<evidence type="ECO:0000313" key="11">
    <source>
        <dbReference type="Proteomes" id="UP000288096"/>
    </source>
</evidence>
<feature type="binding site" evidence="7">
    <location>
        <position position="19"/>
    </location>
    <ligand>
        <name>tRNA</name>
        <dbReference type="ChEBI" id="CHEBI:17843"/>
    </ligand>
</feature>
<dbReference type="PANTHER" id="PTHR17224">
    <property type="entry name" value="PEPTIDYL-TRNA HYDROLASE"/>
    <property type="match status" value="1"/>
</dbReference>
<comment type="catalytic activity">
    <reaction evidence="7 8">
        <text>an N-acyl-L-alpha-aminoacyl-tRNA + H2O = an N-acyl-L-amino acid + a tRNA + H(+)</text>
        <dbReference type="Rhea" id="RHEA:54448"/>
        <dbReference type="Rhea" id="RHEA-COMP:10123"/>
        <dbReference type="Rhea" id="RHEA-COMP:13883"/>
        <dbReference type="ChEBI" id="CHEBI:15377"/>
        <dbReference type="ChEBI" id="CHEBI:15378"/>
        <dbReference type="ChEBI" id="CHEBI:59874"/>
        <dbReference type="ChEBI" id="CHEBI:78442"/>
        <dbReference type="ChEBI" id="CHEBI:138191"/>
        <dbReference type="EC" id="3.1.1.29"/>
    </reaction>
</comment>
<evidence type="ECO:0000256" key="9">
    <source>
        <dbReference type="RuleBase" id="RU004320"/>
    </source>
</evidence>
<dbReference type="OrthoDB" id="9800507at2"/>
<dbReference type="GO" id="GO:0006515">
    <property type="term" value="P:protein quality control for misfolded or incompletely synthesized proteins"/>
    <property type="evidence" value="ECO:0007669"/>
    <property type="project" value="UniProtKB-UniRule"/>
</dbReference>
<dbReference type="GO" id="GO:0000049">
    <property type="term" value="F:tRNA binding"/>
    <property type="evidence" value="ECO:0007669"/>
    <property type="project" value="UniProtKB-UniRule"/>
</dbReference>
<organism evidence="10 11">
    <name type="scientific">Desulfonema ishimotonii</name>
    <dbReference type="NCBI Taxonomy" id="45657"/>
    <lineage>
        <taxon>Bacteria</taxon>
        <taxon>Pseudomonadati</taxon>
        <taxon>Thermodesulfobacteriota</taxon>
        <taxon>Desulfobacteria</taxon>
        <taxon>Desulfobacterales</taxon>
        <taxon>Desulfococcaceae</taxon>
        <taxon>Desulfonema</taxon>
    </lineage>
</organism>
<dbReference type="InterPro" id="IPR018171">
    <property type="entry name" value="Pept_tRNA_hydro_CS"/>
</dbReference>
<evidence type="ECO:0000256" key="3">
    <source>
        <dbReference type="ARBA" id="ARBA00022801"/>
    </source>
</evidence>
<keyword evidence="2 7" id="KW-0820">tRNA-binding</keyword>
<keyword evidence="11" id="KW-1185">Reference proteome</keyword>
<dbReference type="SUPFAM" id="SSF53178">
    <property type="entry name" value="Peptidyl-tRNA hydrolase-like"/>
    <property type="match status" value="1"/>
</dbReference>
<protein>
    <recommendedName>
        <fullName evidence="6 7">Peptidyl-tRNA hydrolase</fullName>
        <shortName evidence="7">Pth</shortName>
        <ecNumber evidence="1 7">3.1.1.29</ecNumber>
    </recommendedName>
</protein>
<dbReference type="InterPro" id="IPR036416">
    <property type="entry name" value="Pept_tRNA_hydro_sf"/>
</dbReference>
<name>A0A401FYY2_9BACT</name>
<dbReference type="Pfam" id="PF01195">
    <property type="entry name" value="Pept_tRNA_hydro"/>
    <property type="match status" value="1"/>
</dbReference>
<dbReference type="Proteomes" id="UP000288096">
    <property type="component" value="Unassembled WGS sequence"/>
</dbReference>
<comment type="caution">
    <text evidence="7">Lacks conserved residue(s) required for the propagation of feature annotation.</text>
</comment>
<feature type="active site" description="Proton acceptor" evidence="7">
    <location>
        <position position="24"/>
    </location>
</feature>
<dbReference type="EMBL" id="BEXT01000001">
    <property type="protein sequence ID" value="GBC62181.1"/>
    <property type="molecule type" value="Genomic_DNA"/>
</dbReference>
<evidence type="ECO:0000256" key="5">
    <source>
        <dbReference type="ARBA" id="ARBA00038063"/>
    </source>
</evidence>
<proteinExistence type="inferred from homology"/>
<feature type="binding site" evidence="7">
    <location>
        <position position="71"/>
    </location>
    <ligand>
        <name>tRNA</name>
        <dbReference type="ChEBI" id="CHEBI:17843"/>
    </ligand>
</feature>
<dbReference type="PROSITE" id="PS01195">
    <property type="entry name" value="PEPT_TRNA_HYDROL_1"/>
    <property type="match status" value="1"/>
</dbReference>
<feature type="site" description="Discriminates between blocked and unblocked aminoacyl-tRNA" evidence="7">
    <location>
        <position position="14"/>
    </location>
</feature>
<keyword evidence="3 7" id="KW-0378">Hydrolase</keyword>